<proteinExistence type="predicted"/>
<protein>
    <submittedName>
        <fullName evidence="1">Uncharacterized protein</fullName>
    </submittedName>
</protein>
<evidence type="ECO:0000313" key="1">
    <source>
        <dbReference type="EMBL" id="KAK3262187.1"/>
    </source>
</evidence>
<reference evidence="1 2" key="1">
    <citation type="journal article" date="2015" name="Genome Biol. Evol.">
        <title>Comparative Genomics of a Bacterivorous Green Alga Reveals Evolutionary Causalities and Consequences of Phago-Mixotrophic Mode of Nutrition.</title>
        <authorList>
            <person name="Burns J.A."/>
            <person name="Paasch A."/>
            <person name="Narechania A."/>
            <person name="Kim E."/>
        </authorList>
    </citation>
    <scope>NUCLEOTIDE SEQUENCE [LARGE SCALE GENOMIC DNA]</scope>
    <source>
        <strain evidence="1 2">PLY_AMNH</strain>
    </source>
</reference>
<accession>A0AAE0KVF9</accession>
<evidence type="ECO:0000313" key="2">
    <source>
        <dbReference type="Proteomes" id="UP001190700"/>
    </source>
</evidence>
<dbReference type="AlphaFoldDB" id="A0AAE0KVF9"/>
<keyword evidence="2" id="KW-1185">Reference proteome</keyword>
<gene>
    <name evidence="1" type="ORF">CYMTET_28942</name>
</gene>
<name>A0AAE0KVF9_9CHLO</name>
<dbReference type="EMBL" id="LGRX02016401">
    <property type="protein sequence ID" value="KAK3262187.1"/>
    <property type="molecule type" value="Genomic_DNA"/>
</dbReference>
<sequence length="93" mass="9847">MRAGKISSMRACAPPALPAATPVGRLVRAIPELPAEAAGELNTPAAPRVVHNVTRDGVLVHLLISNHRDSGWVACTEAFPRATPHPPSTQEDR</sequence>
<dbReference type="Proteomes" id="UP001190700">
    <property type="component" value="Unassembled WGS sequence"/>
</dbReference>
<comment type="caution">
    <text evidence="1">The sequence shown here is derived from an EMBL/GenBank/DDBJ whole genome shotgun (WGS) entry which is preliminary data.</text>
</comment>
<organism evidence="1 2">
    <name type="scientific">Cymbomonas tetramitiformis</name>
    <dbReference type="NCBI Taxonomy" id="36881"/>
    <lineage>
        <taxon>Eukaryota</taxon>
        <taxon>Viridiplantae</taxon>
        <taxon>Chlorophyta</taxon>
        <taxon>Pyramimonadophyceae</taxon>
        <taxon>Pyramimonadales</taxon>
        <taxon>Pyramimonadaceae</taxon>
        <taxon>Cymbomonas</taxon>
    </lineage>
</organism>